<reference evidence="2 3" key="1">
    <citation type="journal article" date="2018" name="Nat. Ecol. Evol.">
        <title>Pezizomycetes genomes reveal the molecular basis of ectomycorrhizal truffle lifestyle.</title>
        <authorList>
            <person name="Murat C."/>
            <person name="Payen T."/>
            <person name="Noel B."/>
            <person name="Kuo A."/>
            <person name="Morin E."/>
            <person name="Chen J."/>
            <person name="Kohler A."/>
            <person name="Krizsan K."/>
            <person name="Balestrini R."/>
            <person name="Da Silva C."/>
            <person name="Montanini B."/>
            <person name="Hainaut M."/>
            <person name="Levati E."/>
            <person name="Barry K.W."/>
            <person name="Belfiori B."/>
            <person name="Cichocki N."/>
            <person name="Clum A."/>
            <person name="Dockter R.B."/>
            <person name="Fauchery L."/>
            <person name="Guy J."/>
            <person name="Iotti M."/>
            <person name="Le Tacon F."/>
            <person name="Lindquist E.A."/>
            <person name="Lipzen A."/>
            <person name="Malagnac F."/>
            <person name="Mello A."/>
            <person name="Molinier V."/>
            <person name="Miyauchi S."/>
            <person name="Poulain J."/>
            <person name="Riccioni C."/>
            <person name="Rubini A."/>
            <person name="Sitrit Y."/>
            <person name="Splivallo R."/>
            <person name="Traeger S."/>
            <person name="Wang M."/>
            <person name="Zifcakova L."/>
            <person name="Wipf D."/>
            <person name="Zambonelli A."/>
            <person name="Paolocci F."/>
            <person name="Nowrousian M."/>
            <person name="Ottonello S."/>
            <person name="Baldrian P."/>
            <person name="Spatafora J.W."/>
            <person name="Henrissat B."/>
            <person name="Nagy L.G."/>
            <person name="Aury J.M."/>
            <person name="Wincker P."/>
            <person name="Grigoriev I.V."/>
            <person name="Bonfante P."/>
            <person name="Martin F.M."/>
        </authorList>
    </citation>
    <scope>NUCLEOTIDE SEQUENCE [LARGE SCALE GENOMIC DNA]</scope>
    <source>
        <strain evidence="2 3">120613-1</strain>
    </source>
</reference>
<dbReference type="InterPro" id="IPR018620">
    <property type="entry name" value="Ubiquitin3-bd_protein_But2_C"/>
</dbReference>
<feature type="domain" description="Ubiquitin 3 binding protein But2 C-terminal" evidence="1">
    <location>
        <begin position="73"/>
        <end position="232"/>
    </location>
</feature>
<dbReference type="Proteomes" id="UP000276215">
    <property type="component" value="Unassembled WGS sequence"/>
</dbReference>
<evidence type="ECO:0000259" key="1">
    <source>
        <dbReference type="Pfam" id="PF09792"/>
    </source>
</evidence>
<dbReference type="AlphaFoldDB" id="A0A3N4JA18"/>
<gene>
    <name evidence="2" type="ORF">L873DRAFT_69712</name>
</gene>
<evidence type="ECO:0000313" key="2">
    <source>
        <dbReference type="EMBL" id="RPA93300.1"/>
    </source>
</evidence>
<dbReference type="STRING" id="1336337.A0A3N4JA18"/>
<sequence length="286" mass="33203">MRHPWSFRIVIYVWLEPFSHPFLSHPFLSTTKKSTIYHINSPKSTMISFFLTTLIFLRCLAFASEHEVTRMLFPELIVPVTQAFPNRAYVSEHTGNVFFSGDEKNGDEVTALVRFRIPDDKRYDTCQLIFELPEELPPALDVPEYRWSFTGHECILDVFALCGCHKIVAEKTPWNLKPPRYPPKPIYRFNQSKRGGRAGVIGVPFKCPLGHIMEFEIVAAMRDKPMMLHWYELEKPRSGIMLEMFRTGECYQGYFGASEEEDWDSDFEDVDLNIPPKARAKVRGNL</sequence>
<proteinExistence type="predicted"/>
<keyword evidence="3" id="KW-1185">Reference proteome</keyword>
<dbReference type="EMBL" id="ML120455">
    <property type="protein sequence ID" value="RPA93300.1"/>
    <property type="molecule type" value="Genomic_DNA"/>
</dbReference>
<protein>
    <recommendedName>
        <fullName evidence="1">Ubiquitin 3 binding protein But2 C-terminal domain-containing protein</fullName>
    </recommendedName>
</protein>
<dbReference type="Pfam" id="PF09792">
    <property type="entry name" value="But2"/>
    <property type="match status" value="1"/>
</dbReference>
<organism evidence="2 3">
    <name type="scientific">Choiromyces venosus 120613-1</name>
    <dbReference type="NCBI Taxonomy" id="1336337"/>
    <lineage>
        <taxon>Eukaryota</taxon>
        <taxon>Fungi</taxon>
        <taxon>Dikarya</taxon>
        <taxon>Ascomycota</taxon>
        <taxon>Pezizomycotina</taxon>
        <taxon>Pezizomycetes</taxon>
        <taxon>Pezizales</taxon>
        <taxon>Tuberaceae</taxon>
        <taxon>Choiromyces</taxon>
    </lineage>
</organism>
<evidence type="ECO:0000313" key="3">
    <source>
        <dbReference type="Proteomes" id="UP000276215"/>
    </source>
</evidence>
<accession>A0A3N4JA18</accession>
<name>A0A3N4JA18_9PEZI</name>
<dbReference type="OrthoDB" id="10375478at2759"/>